<proteinExistence type="predicted"/>
<dbReference type="RefSeq" id="WP_213411817.1">
    <property type="nucleotide sequence ID" value="NZ_BOVK01000022.1"/>
</dbReference>
<comment type="caution">
    <text evidence="1">The sequence shown here is derived from an EMBL/GenBank/DDBJ whole genome shotgun (WGS) entry which is preliminary data.</text>
</comment>
<accession>A0A8J4H502</accession>
<dbReference type="EMBL" id="BOVK01000022">
    <property type="protein sequence ID" value="GIQ69009.1"/>
    <property type="molecule type" value="Genomic_DNA"/>
</dbReference>
<sequence>MIEMPYKGNHGNLANRGGEEMTQISVFTTPDIFYKDMNTDFANFRDMLNQLSCSDAMFWCARINLALNATGNMEAQAPLFSMLTTNRERYWLQKALRKNRRKGTTFTIFFRGQMLELIRWIALLCDDHPDDGTTFDSEDTKITFFKCALIASNMWDRHTFGTALHYEVDTHRIRQYMVASFRKSIEASRAAPDLDITIGRGWIFYQKYFLKYYSSFNNDFLSITGLSFEDYMVCFSAIALHFTDPLRKPCIINANTIGETTLIPDKLKAYIRLESQTIEELRKRLWNGKGREEINDDTAGPMDTIPLRDKPIYTASDGRSIVLDAIYFHESVLVSPMFLMIQLKRKSANQIFSAFGDAFEDYCCDILDRMYSDKAEYTFRQQKSYQQQGRNLEIDAALLQNKTAILFEIKASFIRESEVSPDGISFEEELRKKYSNVVEGGQERIKGVGQLSRTIKHIVTRSIDSLNQDFQEINEIFPVLLVHDTLLDAPLTIDLLQKEFIQVIESDLGYELKKCPIKIHALTIMTISNLELLEGSVQHFNIINMFRDKSREDPVSLHDFVAYSSRYGFYRNTFLVNASLDILEMTRKQLFNQAE</sequence>
<name>A0A8J4H502_9BACL</name>
<gene>
    <name evidence="1" type="ORF">XYCOK13_18330</name>
</gene>
<organism evidence="1 2">
    <name type="scientific">Xylanibacillus composti</name>
    <dbReference type="NCBI Taxonomy" id="1572762"/>
    <lineage>
        <taxon>Bacteria</taxon>
        <taxon>Bacillati</taxon>
        <taxon>Bacillota</taxon>
        <taxon>Bacilli</taxon>
        <taxon>Bacillales</taxon>
        <taxon>Paenibacillaceae</taxon>
        <taxon>Xylanibacillus</taxon>
    </lineage>
</organism>
<evidence type="ECO:0000313" key="1">
    <source>
        <dbReference type="EMBL" id="GIQ69009.1"/>
    </source>
</evidence>
<keyword evidence="2" id="KW-1185">Reference proteome</keyword>
<protein>
    <recommendedName>
        <fullName evidence="3">NERD domain-containing protein</fullName>
    </recommendedName>
</protein>
<evidence type="ECO:0000313" key="2">
    <source>
        <dbReference type="Proteomes" id="UP000677918"/>
    </source>
</evidence>
<evidence type="ECO:0008006" key="3">
    <source>
        <dbReference type="Google" id="ProtNLM"/>
    </source>
</evidence>
<reference evidence="1" key="1">
    <citation type="submission" date="2021-04" db="EMBL/GenBank/DDBJ databases">
        <title>Draft genome sequence of Xylanibacillus composti strain K13.</title>
        <authorList>
            <person name="Uke A."/>
            <person name="Chhe C."/>
            <person name="Baramee S."/>
            <person name="Kosugi A."/>
        </authorList>
    </citation>
    <scope>NUCLEOTIDE SEQUENCE</scope>
    <source>
        <strain evidence="1">K13</strain>
    </source>
</reference>
<dbReference type="AlphaFoldDB" id="A0A8J4H502"/>
<dbReference type="Proteomes" id="UP000677918">
    <property type="component" value="Unassembled WGS sequence"/>
</dbReference>